<feature type="binding site" evidence="15">
    <location>
        <position position="170"/>
    </location>
    <ligand>
        <name>FMN</name>
        <dbReference type="ChEBI" id="CHEBI:58210"/>
    </ligand>
</feature>
<feature type="binding site" evidence="12">
    <location>
        <begin position="201"/>
        <end position="203"/>
    </location>
    <ligand>
        <name>FMN</name>
        <dbReference type="ChEBI" id="CHEBI:58210"/>
    </ligand>
</feature>
<comment type="catalytic activity">
    <reaction evidence="10 12">
        <text>a 5,6-dihydrouridine in tRNA + NADP(+) = a uridine in tRNA + NADPH + H(+)</text>
        <dbReference type="Rhea" id="RHEA:23624"/>
        <dbReference type="Rhea" id="RHEA-COMP:13339"/>
        <dbReference type="Rhea" id="RHEA-COMP:13887"/>
        <dbReference type="ChEBI" id="CHEBI:15378"/>
        <dbReference type="ChEBI" id="CHEBI:57783"/>
        <dbReference type="ChEBI" id="CHEBI:58349"/>
        <dbReference type="ChEBI" id="CHEBI:65315"/>
        <dbReference type="ChEBI" id="CHEBI:74443"/>
    </reaction>
</comment>
<evidence type="ECO:0000256" key="5">
    <source>
        <dbReference type="ARBA" id="ARBA00022643"/>
    </source>
</evidence>
<name>A0A520RXV3_9GAMM</name>
<keyword evidence="9 12" id="KW-0560">Oxidoreductase</keyword>
<feature type="binding site" evidence="12 15">
    <location>
        <position position="140"/>
    </location>
    <ligand>
        <name>FMN</name>
        <dbReference type="ChEBI" id="CHEBI:58210"/>
    </ligand>
</feature>
<dbReference type="Proteomes" id="UP000320404">
    <property type="component" value="Unassembled WGS sequence"/>
</dbReference>
<keyword evidence="6 12" id="KW-0819">tRNA processing</keyword>
<evidence type="ECO:0000256" key="7">
    <source>
        <dbReference type="ARBA" id="ARBA00022857"/>
    </source>
</evidence>
<keyword evidence="3 12" id="KW-0820">tRNA-binding</keyword>
<evidence type="ECO:0000256" key="10">
    <source>
        <dbReference type="ARBA" id="ARBA00048205"/>
    </source>
</evidence>
<dbReference type="GO" id="GO:0017150">
    <property type="term" value="F:tRNA dihydrouridine synthase activity"/>
    <property type="evidence" value="ECO:0007669"/>
    <property type="project" value="UniProtKB-UniRule"/>
</dbReference>
<dbReference type="SUPFAM" id="SSF51395">
    <property type="entry name" value="FMN-linked oxidoreductases"/>
    <property type="match status" value="1"/>
</dbReference>
<dbReference type="InterPro" id="IPR032887">
    <property type="entry name" value="DusB"/>
</dbReference>
<evidence type="ECO:0000256" key="11">
    <source>
        <dbReference type="ARBA" id="ARBA00048802"/>
    </source>
</evidence>
<keyword evidence="15" id="KW-0547">Nucleotide-binding</keyword>
<evidence type="ECO:0000256" key="8">
    <source>
        <dbReference type="ARBA" id="ARBA00022884"/>
    </source>
</evidence>
<comment type="caution">
    <text evidence="17">The sequence shown here is derived from an EMBL/GenBank/DDBJ whole genome shotgun (WGS) entry which is preliminary data.</text>
</comment>
<dbReference type="HAMAP" id="MF_02042">
    <property type="entry name" value="DusB_subfam"/>
    <property type="match status" value="1"/>
</dbReference>
<keyword evidence="8 12" id="KW-0694">RNA-binding</keyword>
<comment type="cofactor">
    <cofactor evidence="1 12 13 15">
        <name>FMN</name>
        <dbReference type="ChEBI" id="CHEBI:58210"/>
    </cofactor>
</comment>
<dbReference type="PANTHER" id="PTHR45846">
    <property type="entry name" value="TRNA-DIHYDROURIDINE(47) SYNTHASE [NAD(P)(+)]-LIKE"/>
    <property type="match status" value="1"/>
</dbReference>
<keyword evidence="5 12" id="KW-0288">FMN</keyword>
<comment type="similarity">
    <text evidence="12">Belongs to the Dus family. DusB subfamily.</text>
</comment>
<dbReference type="Gene3D" id="3.20.20.70">
    <property type="entry name" value="Aldolase class I"/>
    <property type="match status" value="1"/>
</dbReference>
<organism evidence="17 18">
    <name type="scientific">OM182 bacterium</name>
    <dbReference type="NCBI Taxonomy" id="2510334"/>
    <lineage>
        <taxon>Bacteria</taxon>
        <taxon>Pseudomonadati</taxon>
        <taxon>Pseudomonadota</taxon>
        <taxon>Gammaproteobacteria</taxon>
        <taxon>OMG group</taxon>
        <taxon>OM182 clade</taxon>
    </lineage>
</organism>
<evidence type="ECO:0000259" key="16">
    <source>
        <dbReference type="Pfam" id="PF01207"/>
    </source>
</evidence>
<dbReference type="CDD" id="cd02801">
    <property type="entry name" value="DUS_like_FMN"/>
    <property type="match status" value="1"/>
</dbReference>
<reference evidence="17 18" key="1">
    <citation type="submission" date="2019-02" db="EMBL/GenBank/DDBJ databases">
        <title>Prokaryotic population dynamics and viral predation in marine succession experiment using metagenomics: the confinement effect.</title>
        <authorList>
            <person name="Haro-Moreno J.M."/>
            <person name="Rodriguez-Valera F."/>
            <person name="Lopez-Perez M."/>
        </authorList>
    </citation>
    <scope>NUCLEOTIDE SEQUENCE [LARGE SCALE GENOMIC DNA]</scope>
    <source>
        <strain evidence="17">MED-G158</strain>
    </source>
</reference>
<evidence type="ECO:0000256" key="1">
    <source>
        <dbReference type="ARBA" id="ARBA00001917"/>
    </source>
</evidence>
<evidence type="ECO:0000313" key="18">
    <source>
        <dbReference type="Proteomes" id="UP000320404"/>
    </source>
</evidence>
<evidence type="ECO:0000256" key="12">
    <source>
        <dbReference type="HAMAP-Rule" id="MF_02042"/>
    </source>
</evidence>
<feature type="binding site" evidence="12 15">
    <location>
        <position position="71"/>
    </location>
    <ligand>
        <name>FMN</name>
        <dbReference type="ChEBI" id="CHEBI:58210"/>
    </ligand>
</feature>
<evidence type="ECO:0000256" key="3">
    <source>
        <dbReference type="ARBA" id="ARBA00022555"/>
    </source>
</evidence>
<dbReference type="PANTHER" id="PTHR45846:SF1">
    <property type="entry name" value="TRNA-DIHYDROURIDINE(47) SYNTHASE [NAD(P)(+)]-LIKE"/>
    <property type="match status" value="1"/>
</dbReference>
<dbReference type="EC" id="1.3.1.-" evidence="12"/>
<proteinExistence type="inferred from homology"/>
<feature type="domain" description="DUS-like FMN-binding" evidence="16">
    <location>
        <begin position="15"/>
        <end position="315"/>
    </location>
</feature>
<dbReference type="GO" id="GO:0050660">
    <property type="term" value="F:flavin adenine dinucleotide binding"/>
    <property type="evidence" value="ECO:0007669"/>
    <property type="project" value="InterPro"/>
</dbReference>
<comment type="caution">
    <text evidence="12">Lacks conserved residue(s) required for the propagation of feature annotation.</text>
</comment>
<keyword evidence="4 12" id="KW-0285">Flavoprotein</keyword>
<dbReference type="Pfam" id="PF01207">
    <property type="entry name" value="Dus"/>
    <property type="match status" value="1"/>
</dbReference>
<dbReference type="Gene3D" id="1.10.1200.80">
    <property type="entry name" value="Putative flavin oxidoreducatase, domain 2"/>
    <property type="match status" value="1"/>
</dbReference>
<dbReference type="GO" id="GO:0000049">
    <property type="term" value="F:tRNA binding"/>
    <property type="evidence" value="ECO:0007669"/>
    <property type="project" value="UniProtKB-UniRule"/>
</dbReference>
<dbReference type="InterPro" id="IPR001269">
    <property type="entry name" value="DUS_fam"/>
</dbReference>
<dbReference type="InterPro" id="IPR035587">
    <property type="entry name" value="DUS-like_FMN-bd"/>
</dbReference>
<dbReference type="AlphaFoldDB" id="A0A520RXV3"/>
<evidence type="ECO:0000313" key="17">
    <source>
        <dbReference type="EMBL" id="RZO75007.1"/>
    </source>
</evidence>
<keyword evidence="7 12" id="KW-0521">NADP</keyword>
<dbReference type="InterPro" id="IPR024036">
    <property type="entry name" value="tRNA-dHydroUridine_Synthase_C"/>
</dbReference>
<dbReference type="EMBL" id="SHAH01000073">
    <property type="protein sequence ID" value="RZO75007.1"/>
    <property type="molecule type" value="Genomic_DNA"/>
</dbReference>
<dbReference type="PIRSF" id="PIRSF006621">
    <property type="entry name" value="Dus"/>
    <property type="match status" value="1"/>
</dbReference>
<feature type="binding site" evidence="12 15">
    <location>
        <begin position="225"/>
        <end position="226"/>
    </location>
    <ligand>
        <name>FMN</name>
        <dbReference type="ChEBI" id="CHEBI:58210"/>
    </ligand>
</feature>
<dbReference type="InterPro" id="IPR013785">
    <property type="entry name" value="Aldolase_TIM"/>
</dbReference>
<sequence>MQTIGPYTLKNNLFLAPMVGVSDTPFREICSEQGAGLTVGEMLTCNKELWQNERNRLKQVKPQIPGPQVVQIAGSDPQMMAEAARLNEAMGANAIDINMGCPAKKVLKKAAGSALLKDTDLVEKILIAVVAAVDVPVTLKIRTGWCPETRNGALVARIAEEAGVQLLTVHGRTRADRFKGEAEYDTVAAIKQEVNIPIIANGDIDSPQKAAQVISYTGADGVMIGRAAQGNPWIFNEIAHYLETGTNKFVTPLPAKAKIIQSHLKKMHSFYGKVKGVWYARKHVAGYVKGLPSAQEFMPGFNASESGQEQLELIENYFDYLSIQGQGAIAA</sequence>
<comment type="function">
    <text evidence="2 12 13">Catalyzes the synthesis of 5,6-dihydrouridine (D), a modified base found in the D-loop of most tRNAs, via the reduction of the C5-C6 double bond in target uridines.</text>
</comment>
<accession>A0A520RXV3</accession>
<dbReference type="NCBIfam" id="TIGR00737">
    <property type="entry name" value="nifR3_yhdG"/>
    <property type="match status" value="1"/>
</dbReference>
<feature type="binding site" evidence="15">
    <location>
        <begin position="17"/>
        <end position="19"/>
    </location>
    <ligand>
        <name>FMN</name>
        <dbReference type="ChEBI" id="CHEBI:58210"/>
    </ligand>
</feature>
<evidence type="ECO:0000256" key="4">
    <source>
        <dbReference type="ARBA" id="ARBA00022630"/>
    </source>
</evidence>
<evidence type="ECO:0000256" key="2">
    <source>
        <dbReference type="ARBA" id="ARBA00002790"/>
    </source>
</evidence>
<comment type="similarity">
    <text evidence="13">Belongs to the dus family.</text>
</comment>
<gene>
    <name evidence="12 17" type="primary">dusB</name>
    <name evidence="17" type="ORF">EVA69_04905</name>
</gene>
<dbReference type="InterPro" id="IPR018517">
    <property type="entry name" value="tRNA_hU_synthase_CS"/>
</dbReference>
<dbReference type="PROSITE" id="PS01136">
    <property type="entry name" value="UPF0034"/>
    <property type="match status" value="1"/>
</dbReference>
<dbReference type="InterPro" id="IPR004652">
    <property type="entry name" value="DusB-like"/>
</dbReference>
<comment type="catalytic activity">
    <reaction evidence="11 12">
        <text>a 5,6-dihydrouridine in tRNA + NAD(+) = a uridine in tRNA + NADH + H(+)</text>
        <dbReference type="Rhea" id="RHEA:54452"/>
        <dbReference type="Rhea" id="RHEA-COMP:13339"/>
        <dbReference type="Rhea" id="RHEA-COMP:13887"/>
        <dbReference type="ChEBI" id="CHEBI:15378"/>
        <dbReference type="ChEBI" id="CHEBI:57540"/>
        <dbReference type="ChEBI" id="CHEBI:57945"/>
        <dbReference type="ChEBI" id="CHEBI:65315"/>
        <dbReference type="ChEBI" id="CHEBI:74443"/>
    </reaction>
</comment>
<protein>
    <recommendedName>
        <fullName evidence="12">tRNA-dihydrouridine synthase B</fullName>
        <ecNumber evidence="12">1.3.1.-</ecNumber>
    </recommendedName>
</protein>
<evidence type="ECO:0000256" key="14">
    <source>
        <dbReference type="PIRSR" id="PIRSR006621-1"/>
    </source>
</evidence>
<dbReference type="GO" id="GO:0010181">
    <property type="term" value="F:FMN binding"/>
    <property type="evidence" value="ECO:0007669"/>
    <property type="project" value="UniProtKB-UniRule"/>
</dbReference>
<evidence type="ECO:0000256" key="15">
    <source>
        <dbReference type="PIRSR" id="PIRSR006621-2"/>
    </source>
</evidence>
<evidence type="ECO:0000256" key="6">
    <source>
        <dbReference type="ARBA" id="ARBA00022694"/>
    </source>
</evidence>
<evidence type="ECO:0000256" key="13">
    <source>
        <dbReference type="PIRNR" id="PIRNR006621"/>
    </source>
</evidence>
<evidence type="ECO:0000256" key="9">
    <source>
        <dbReference type="ARBA" id="ARBA00023002"/>
    </source>
</evidence>
<feature type="active site" description="Proton donor" evidence="12 14">
    <location>
        <position position="101"/>
    </location>
</feature>